<dbReference type="EMBL" id="CP025704">
    <property type="protein sequence ID" value="AUN99279.1"/>
    <property type="molecule type" value="Genomic_DNA"/>
</dbReference>
<name>A0A2K9NUT0_BACTC</name>
<reference evidence="1 2" key="1">
    <citation type="submission" date="2018-01" db="EMBL/GenBank/DDBJ databases">
        <title>Complete genome sequence of Bacteriovorax stolpii DSM12778.</title>
        <authorList>
            <person name="Tang B."/>
            <person name="Chang J."/>
        </authorList>
    </citation>
    <scope>NUCLEOTIDE SEQUENCE [LARGE SCALE GENOMIC DNA]</scope>
    <source>
        <strain evidence="1 2">DSM 12778</strain>
    </source>
</reference>
<accession>A0A2K9NUT0</accession>
<keyword evidence="2" id="KW-1185">Reference proteome</keyword>
<gene>
    <name evidence="1" type="ORF">C0V70_14430</name>
</gene>
<protein>
    <submittedName>
        <fullName evidence="1">Uncharacterized protein</fullName>
    </submittedName>
</protein>
<proteinExistence type="predicted"/>
<sequence>MKKIIALILVVMGLIGVWWKLSTTTPVPSETAEVKTDKTPEEILEGDFAKITKNLKPENIKGDEWKQITNYAAKPETLVSRENAQGFFKTAQNNIPDMYACLKKDFCGMTTRGEDDAYFDDQRTPAHILINRNLKIMKESLRKDESLKSQVNWEMLHELAASDAEMLQVEALDILREFDSESIKTDELIKLTADYTGTAKADALLRIAKGKNPSDKGLVAQEIEEVFAMSDANTVISVLENVKKMALGSNDTDRVFRNLCRFKNNPDEAHNWRMIKYEAGKVNPDFEKLCN</sequence>
<dbReference type="Proteomes" id="UP000235584">
    <property type="component" value="Chromosome"/>
</dbReference>
<dbReference type="AlphaFoldDB" id="A0A2K9NUT0"/>
<evidence type="ECO:0000313" key="1">
    <source>
        <dbReference type="EMBL" id="AUN99279.1"/>
    </source>
</evidence>
<dbReference type="RefSeq" id="WP_102244570.1">
    <property type="nucleotide sequence ID" value="NZ_CP025704.1"/>
</dbReference>
<evidence type="ECO:0000313" key="2">
    <source>
        <dbReference type="Proteomes" id="UP000235584"/>
    </source>
</evidence>
<dbReference type="KEGG" id="bsto:C0V70_14430"/>
<organism evidence="1 2">
    <name type="scientific">Bacteriovorax stolpii</name>
    <name type="common">Bdellovibrio stolpii</name>
    <dbReference type="NCBI Taxonomy" id="960"/>
    <lineage>
        <taxon>Bacteria</taxon>
        <taxon>Pseudomonadati</taxon>
        <taxon>Bdellovibrionota</taxon>
        <taxon>Bacteriovoracia</taxon>
        <taxon>Bacteriovoracales</taxon>
        <taxon>Bacteriovoracaceae</taxon>
        <taxon>Bacteriovorax</taxon>
    </lineage>
</organism>